<feature type="compositionally biased region" description="Polar residues" evidence="2">
    <location>
        <begin position="161"/>
        <end position="178"/>
    </location>
</feature>
<dbReference type="AlphaFoldDB" id="A0AA38KUI9"/>
<dbReference type="EMBL" id="MU793271">
    <property type="protein sequence ID" value="KAJ3788706.1"/>
    <property type="molecule type" value="Genomic_DNA"/>
</dbReference>
<sequence>MALGSPSIPEQISQITDQLVLLSQSLEDIKQRWEQENSEVDNLRTELSQARAFNRIFQTRNETLEAQLARRKSSRARKTLGRILHEDVARVNARLAHAQRHDLISNTDVDIDGNVESEQESGGTSLRTERTRDYDPQPVAATDSEEEERKEEDMPDDSEYLSPSIQTNPSASLTSPRPFNNRVEAVATGSHDKSPSSSTKRSRVYQEVASVKSASSATLPSEFPPESFTVRPNAPRFTIQIRKPPVSAKVRCGPMRRSHLSKKLNFDEDAAVTLRTLLSNNDLELSLRIQGDYAFVYDPIFLEDTTTSATYLFDWGTLEDNQNTTRYIQEKSAQKDSVFHTFVYILKPRRWYYVGAQKWTQTDLDWDIWETFGEQDHVRSKVIQRLYDHCGNILERETIAEMLSSGELKQICIHLSGDGHIDSSRAMCIAMDYSPPAKSI</sequence>
<accession>A0AA38KUI9</accession>
<dbReference type="Proteomes" id="UP001163798">
    <property type="component" value="Unassembled WGS sequence"/>
</dbReference>
<keyword evidence="4" id="KW-1185">Reference proteome</keyword>
<name>A0AA38KUI9_9AGAR</name>
<evidence type="ECO:0000313" key="3">
    <source>
        <dbReference type="EMBL" id="KAJ3788706.1"/>
    </source>
</evidence>
<evidence type="ECO:0000313" key="4">
    <source>
        <dbReference type="Proteomes" id="UP001163798"/>
    </source>
</evidence>
<feature type="region of interest" description="Disordered" evidence="2">
    <location>
        <begin position="109"/>
        <end position="179"/>
    </location>
</feature>
<feature type="compositionally biased region" description="Acidic residues" evidence="2">
    <location>
        <begin position="143"/>
        <end position="159"/>
    </location>
</feature>
<proteinExistence type="predicted"/>
<keyword evidence="1" id="KW-0175">Coiled coil</keyword>
<protein>
    <submittedName>
        <fullName evidence="3">Uncharacterized protein</fullName>
    </submittedName>
</protein>
<comment type="caution">
    <text evidence="3">The sequence shown here is derived from an EMBL/GenBank/DDBJ whole genome shotgun (WGS) entry which is preliminary data.</text>
</comment>
<gene>
    <name evidence="3" type="ORF">GGU10DRAFT_372826</name>
</gene>
<feature type="compositionally biased region" description="Acidic residues" evidence="2">
    <location>
        <begin position="109"/>
        <end position="119"/>
    </location>
</feature>
<evidence type="ECO:0000256" key="2">
    <source>
        <dbReference type="SAM" id="MobiDB-lite"/>
    </source>
</evidence>
<reference evidence="3" key="1">
    <citation type="submission" date="2022-08" db="EMBL/GenBank/DDBJ databases">
        <authorList>
            <consortium name="DOE Joint Genome Institute"/>
            <person name="Min B."/>
            <person name="Riley R."/>
            <person name="Sierra-Patev S."/>
            <person name="Naranjo-Ortiz M."/>
            <person name="Looney B."/>
            <person name="Konkel Z."/>
            <person name="Slot J.C."/>
            <person name="Sakamoto Y."/>
            <person name="Steenwyk J.L."/>
            <person name="Rokas A."/>
            <person name="Carro J."/>
            <person name="Camarero S."/>
            <person name="Ferreira P."/>
            <person name="Molpeceres G."/>
            <person name="Ruiz-Duenas F.J."/>
            <person name="Serrano A."/>
            <person name="Henrissat B."/>
            <person name="Drula E."/>
            <person name="Hughes K.W."/>
            <person name="Mata J.L."/>
            <person name="Ishikawa N.K."/>
            <person name="Vargas-Isla R."/>
            <person name="Ushijima S."/>
            <person name="Smith C.A."/>
            <person name="Ahrendt S."/>
            <person name="Andreopoulos W."/>
            <person name="He G."/>
            <person name="Labutti K."/>
            <person name="Lipzen A."/>
            <person name="Ng V."/>
            <person name="Sandor L."/>
            <person name="Barry K."/>
            <person name="Martinez A.T."/>
            <person name="Xiao Y."/>
            <person name="Gibbons J.G."/>
            <person name="Terashima K."/>
            <person name="Hibbett D.S."/>
            <person name="Grigoriev I.V."/>
        </authorList>
    </citation>
    <scope>NUCLEOTIDE SEQUENCE</scope>
    <source>
        <strain evidence="3">TFB10291</strain>
    </source>
</reference>
<feature type="coiled-coil region" evidence="1">
    <location>
        <begin position="12"/>
        <end position="50"/>
    </location>
</feature>
<organism evidence="3 4">
    <name type="scientific">Lentinula aff. detonsa</name>
    <dbReference type="NCBI Taxonomy" id="2804958"/>
    <lineage>
        <taxon>Eukaryota</taxon>
        <taxon>Fungi</taxon>
        <taxon>Dikarya</taxon>
        <taxon>Basidiomycota</taxon>
        <taxon>Agaricomycotina</taxon>
        <taxon>Agaricomycetes</taxon>
        <taxon>Agaricomycetidae</taxon>
        <taxon>Agaricales</taxon>
        <taxon>Marasmiineae</taxon>
        <taxon>Omphalotaceae</taxon>
        <taxon>Lentinula</taxon>
    </lineage>
</organism>
<evidence type="ECO:0000256" key="1">
    <source>
        <dbReference type="SAM" id="Coils"/>
    </source>
</evidence>